<protein>
    <recommendedName>
        <fullName evidence="2">Phytase-like domain-containing protein</fullName>
    </recommendedName>
</protein>
<feature type="domain" description="Phytase-like" evidence="2">
    <location>
        <begin position="61"/>
        <end position="313"/>
    </location>
</feature>
<reference evidence="3 4" key="1">
    <citation type="submission" date="2021-03" db="EMBL/GenBank/DDBJ databases">
        <title>Genomic Encyclopedia of Type Strains, Phase IV (KMG-IV): sequencing the most valuable type-strain genomes for metagenomic binning, comparative biology and taxonomic classification.</title>
        <authorList>
            <person name="Goeker M."/>
        </authorList>
    </citation>
    <scope>NUCLEOTIDE SEQUENCE [LARGE SCALE GENOMIC DNA]</scope>
    <source>
        <strain evidence="3 4">DSM 21600</strain>
    </source>
</reference>
<dbReference type="InterPro" id="IPR014567">
    <property type="entry name" value="UCP031900"/>
</dbReference>
<evidence type="ECO:0000313" key="3">
    <source>
        <dbReference type="EMBL" id="MBP1852189.1"/>
    </source>
</evidence>
<name>A0ABS4E2N1_9HYPH</name>
<sequence>MAVLKSRTLLAGVALVLALAGPAASQSLTIQAEPITHFSFAPTDAKIAFVGGLELWSTEPLFGAWSSVRFTPDGTHFIGVLDTGHWLSGRIARDGEGRLSGIDDGDITPMLDGEGRRRPGKWLMDAESVALRGDDVIVGFEQRHRIDAYPATDFRNSRPQRSLPIPFPVRELRANGGLETLVASPKEGPLAGGLLAISEKSVDAEGRLYGGIVDGPMKGELRVVQRDDFDVTDGAFLPDGDLLLLERRFTLTTGVGMRIRRIKGSDIRPGAVLDGAVVLQAGMGDGIDNMEGLDVIPHADGSASLIMVSDDNHSILQRNLMLEFRLQD</sequence>
<evidence type="ECO:0000259" key="2">
    <source>
        <dbReference type="Pfam" id="PF13449"/>
    </source>
</evidence>
<gene>
    <name evidence="3" type="ORF">J2Z17_003644</name>
</gene>
<dbReference type="InterPro" id="IPR011044">
    <property type="entry name" value="Quino_amine_DH_bsu"/>
</dbReference>
<keyword evidence="1" id="KW-0732">Signal</keyword>
<keyword evidence="4" id="KW-1185">Reference proteome</keyword>
<dbReference type="Pfam" id="PF13449">
    <property type="entry name" value="Phytase-like"/>
    <property type="match status" value="1"/>
</dbReference>
<dbReference type="Proteomes" id="UP000759443">
    <property type="component" value="Unassembled WGS sequence"/>
</dbReference>
<comment type="caution">
    <text evidence="3">The sequence shown here is derived from an EMBL/GenBank/DDBJ whole genome shotgun (WGS) entry which is preliminary data.</text>
</comment>
<feature type="chain" id="PRO_5045875038" description="Phytase-like domain-containing protein" evidence="1">
    <location>
        <begin position="26"/>
        <end position="328"/>
    </location>
</feature>
<dbReference type="InterPro" id="IPR027372">
    <property type="entry name" value="Phytase-like_dom"/>
</dbReference>
<dbReference type="PIRSF" id="PIRSF031900">
    <property type="entry name" value="UCP031900"/>
    <property type="match status" value="1"/>
</dbReference>
<proteinExistence type="predicted"/>
<dbReference type="EMBL" id="JAGGJU010000010">
    <property type="protein sequence ID" value="MBP1852189.1"/>
    <property type="molecule type" value="Genomic_DNA"/>
</dbReference>
<feature type="signal peptide" evidence="1">
    <location>
        <begin position="1"/>
        <end position="25"/>
    </location>
</feature>
<organism evidence="3 4">
    <name type="scientific">Rhizobium halophytocola</name>
    <dbReference type="NCBI Taxonomy" id="735519"/>
    <lineage>
        <taxon>Bacteria</taxon>
        <taxon>Pseudomonadati</taxon>
        <taxon>Pseudomonadota</taxon>
        <taxon>Alphaproteobacteria</taxon>
        <taxon>Hyphomicrobiales</taxon>
        <taxon>Rhizobiaceae</taxon>
        <taxon>Rhizobium/Agrobacterium group</taxon>
        <taxon>Rhizobium</taxon>
    </lineage>
</organism>
<dbReference type="SUPFAM" id="SSF50969">
    <property type="entry name" value="YVTN repeat-like/Quinoprotein amine dehydrogenase"/>
    <property type="match status" value="1"/>
</dbReference>
<accession>A0ABS4E2N1</accession>
<evidence type="ECO:0000313" key="4">
    <source>
        <dbReference type="Proteomes" id="UP000759443"/>
    </source>
</evidence>
<evidence type="ECO:0000256" key="1">
    <source>
        <dbReference type="SAM" id="SignalP"/>
    </source>
</evidence>